<name>A0A098GAS5_9GAMM</name>
<dbReference type="AlphaFoldDB" id="A0A098GAS5"/>
<dbReference type="EMBL" id="LN614827">
    <property type="protein sequence ID" value="CEG59082.1"/>
    <property type="molecule type" value="Genomic_DNA"/>
</dbReference>
<dbReference type="InterPro" id="IPR000387">
    <property type="entry name" value="Tyr_Pase_dom"/>
</dbReference>
<dbReference type="Gene3D" id="3.90.190.10">
    <property type="entry name" value="Protein tyrosine phosphatase superfamily"/>
    <property type="match status" value="1"/>
</dbReference>
<sequence length="266" mass="30510">MKKKKLFLQHGVTVGLIQCPDMHAMRAFHTLFAAQYLLCEALGRLPRINDPEYGELIHTLMEKRFENSDSELLINEKSKLKVVYDKVTSLFSHKKESDEALYCRSFLQQCQSDKQTGHDSSPSTEKNDGKVLVHCKAGMSRSATTLLSMYIFFIDIILRWHAKDFIHSEEDEAFFGAIIKALYHPSKDPINDVTNIVHIFSKNYRHITPLDEQILVLAQLIQYKRQLLITSELHYDGTLLAEENQETTDLAPRYSSSSNFISPNAL</sequence>
<dbReference type="SUPFAM" id="SSF52799">
    <property type="entry name" value="(Phosphotyrosine protein) phosphatases II"/>
    <property type="match status" value="1"/>
</dbReference>
<dbReference type="STRING" id="1212491.LFA_3759"/>
<accession>A0A098GAS5</accession>
<dbReference type="PROSITE" id="PS50056">
    <property type="entry name" value="TYR_PHOSPHATASE_2"/>
    <property type="match status" value="1"/>
</dbReference>
<organism evidence="2 3">
    <name type="scientific">Legionella fallonii LLAP-10</name>
    <dbReference type="NCBI Taxonomy" id="1212491"/>
    <lineage>
        <taxon>Bacteria</taxon>
        <taxon>Pseudomonadati</taxon>
        <taxon>Pseudomonadota</taxon>
        <taxon>Gammaproteobacteria</taxon>
        <taxon>Legionellales</taxon>
        <taxon>Legionellaceae</taxon>
        <taxon>Legionella</taxon>
    </lineage>
</organism>
<dbReference type="InterPro" id="IPR029021">
    <property type="entry name" value="Prot-tyrosine_phosphatase-like"/>
</dbReference>
<reference evidence="3" key="1">
    <citation type="submission" date="2014-09" db="EMBL/GenBank/DDBJ databases">
        <authorList>
            <person name="Gomez-Valero L."/>
        </authorList>
    </citation>
    <scope>NUCLEOTIDE SEQUENCE [LARGE SCALE GENOMIC DNA]</scope>
    <source>
        <strain evidence="3">ATCC700992</strain>
    </source>
</reference>
<gene>
    <name evidence="2" type="ORF">LFA_3759</name>
</gene>
<dbReference type="KEGG" id="lfa:LFA_3759"/>
<evidence type="ECO:0000313" key="2">
    <source>
        <dbReference type="EMBL" id="CEG59082.1"/>
    </source>
</evidence>
<dbReference type="PROSITE" id="PS00383">
    <property type="entry name" value="TYR_PHOSPHATASE_1"/>
    <property type="match status" value="1"/>
</dbReference>
<dbReference type="HOGENOM" id="CLU_1045070_0_0_6"/>
<protein>
    <recommendedName>
        <fullName evidence="1">Tyrosine specific protein phosphatases domain-containing protein</fullName>
    </recommendedName>
</protein>
<evidence type="ECO:0000259" key="1">
    <source>
        <dbReference type="PROSITE" id="PS50056"/>
    </source>
</evidence>
<dbReference type="InterPro" id="IPR016130">
    <property type="entry name" value="Tyr_Pase_AS"/>
</dbReference>
<feature type="domain" description="Tyrosine specific protein phosphatases" evidence="1">
    <location>
        <begin position="104"/>
        <end position="151"/>
    </location>
</feature>
<proteinExistence type="predicted"/>
<keyword evidence="3" id="KW-1185">Reference proteome</keyword>
<dbReference type="Proteomes" id="UP000032430">
    <property type="component" value="Chromosome I"/>
</dbReference>
<evidence type="ECO:0000313" key="3">
    <source>
        <dbReference type="Proteomes" id="UP000032430"/>
    </source>
</evidence>